<dbReference type="Pfam" id="PF08817">
    <property type="entry name" value="YukD"/>
    <property type="match status" value="1"/>
</dbReference>
<gene>
    <name evidence="1" type="ORF">SGODD07_01583</name>
</gene>
<accession>A0A139N399</accession>
<proteinExistence type="predicted"/>
<reference evidence="1 2" key="1">
    <citation type="submission" date="2016-01" db="EMBL/GenBank/DDBJ databases">
        <title>Highly variable Streptococcus oralis are common among viridans streptococci isolated from primates.</title>
        <authorList>
            <person name="Denapaite D."/>
            <person name="Rieger M."/>
            <person name="Koendgen S."/>
            <person name="Brueckner R."/>
            <person name="Ochigava I."/>
            <person name="Kappeler P."/>
            <person name="Maetz-Rensing K."/>
            <person name="Leendertz F."/>
            <person name="Hakenbeck R."/>
        </authorList>
    </citation>
    <scope>NUCLEOTIDE SEQUENCE [LARGE SCALE GENOMIC DNA]</scope>
    <source>
        <strain evidence="1 2">DD07</strain>
    </source>
</reference>
<dbReference type="AlphaFoldDB" id="A0A139N399"/>
<protein>
    <submittedName>
        <fullName evidence="1">Uncharacterized protein</fullName>
    </submittedName>
</protein>
<name>A0A139N399_STRGN</name>
<dbReference type="Proteomes" id="UP000070096">
    <property type="component" value="Unassembled WGS sequence"/>
</dbReference>
<dbReference type="RefSeq" id="WP_061411952.1">
    <property type="nucleotide sequence ID" value="NZ_CP077248.1"/>
</dbReference>
<dbReference type="InterPro" id="IPR029071">
    <property type="entry name" value="Ubiquitin-like_domsf"/>
</dbReference>
<sequence length="84" mass="9544">MNPPTITVELEYRNQTYDVMIPMAVTTNRLKDLLREALVLKKVVLPEQFDLVLKNKPFLLAPSAFLSEYPVGNGDQLEVVARVE</sequence>
<dbReference type="PATRIC" id="fig|1302.21.peg.1760"/>
<dbReference type="InterPro" id="IPR024962">
    <property type="entry name" value="YukD-like"/>
</dbReference>
<evidence type="ECO:0000313" key="1">
    <source>
        <dbReference type="EMBL" id="KXT70287.1"/>
    </source>
</evidence>
<dbReference type="Gene3D" id="3.10.20.90">
    <property type="entry name" value="Phosphatidylinositol 3-kinase Catalytic Subunit, Chain A, domain 1"/>
    <property type="match status" value="1"/>
</dbReference>
<dbReference type="SUPFAM" id="SSF54236">
    <property type="entry name" value="Ubiquitin-like"/>
    <property type="match status" value="1"/>
</dbReference>
<organism evidence="1 2">
    <name type="scientific">Streptococcus gordonii</name>
    <dbReference type="NCBI Taxonomy" id="1302"/>
    <lineage>
        <taxon>Bacteria</taxon>
        <taxon>Bacillati</taxon>
        <taxon>Bacillota</taxon>
        <taxon>Bacilli</taxon>
        <taxon>Lactobacillales</taxon>
        <taxon>Streptococcaceae</taxon>
        <taxon>Streptococcus</taxon>
    </lineage>
</organism>
<comment type="caution">
    <text evidence="1">The sequence shown here is derived from an EMBL/GenBank/DDBJ whole genome shotgun (WGS) entry which is preliminary data.</text>
</comment>
<dbReference type="EMBL" id="LQRC01000218">
    <property type="protein sequence ID" value="KXT70287.1"/>
    <property type="molecule type" value="Genomic_DNA"/>
</dbReference>
<evidence type="ECO:0000313" key="2">
    <source>
        <dbReference type="Proteomes" id="UP000070096"/>
    </source>
</evidence>